<dbReference type="AlphaFoldDB" id="A0A024S8V4"/>
<organism evidence="1 2">
    <name type="scientific">Hypocrea jecorina (strain ATCC 56765 / BCRC 32924 / NRRL 11460 / Rut C-30)</name>
    <name type="common">Trichoderma reesei</name>
    <dbReference type="NCBI Taxonomy" id="1344414"/>
    <lineage>
        <taxon>Eukaryota</taxon>
        <taxon>Fungi</taxon>
        <taxon>Dikarya</taxon>
        <taxon>Ascomycota</taxon>
        <taxon>Pezizomycotina</taxon>
        <taxon>Sordariomycetes</taxon>
        <taxon>Hypocreomycetidae</taxon>
        <taxon>Hypocreales</taxon>
        <taxon>Hypocreaceae</taxon>
        <taxon>Trichoderma</taxon>
    </lineage>
</organism>
<accession>A0A024S8V4</accession>
<evidence type="ECO:0000313" key="1">
    <source>
        <dbReference type="EMBL" id="ETS01785.1"/>
    </source>
</evidence>
<protein>
    <submittedName>
        <fullName evidence="1">Uncharacterized protein</fullName>
    </submittedName>
</protein>
<name>A0A024S8V4_HYPJR</name>
<proteinExistence type="predicted"/>
<reference evidence="2" key="1">
    <citation type="journal article" date="2013" name="Ind. Biotechnol.">
        <title>Comparative genomics analysis of Trichoderma reesei strains.</title>
        <authorList>
            <person name="Koike H."/>
            <person name="Aerts A."/>
            <person name="LaButti K."/>
            <person name="Grigoriev I.V."/>
            <person name="Baker S.E."/>
        </authorList>
    </citation>
    <scope>NUCLEOTIDE SEQUENCE [LARGE SCALE GENOMIC DNA]</scope>
    <source>
        <strain evidence="2">ATCC 56765 / BCRC 32924 / NRRL 11460 / Rut C-30</strain>
    </source>
</reference>
<dbReference type="KEGG" id="trr:M419DRAFT_123389"/>
<gene>
    <name evidence="1" type="ORF">M419DRAFT_123389</name>
</gene>
<dbReference type="HOGENOM" id="CLU_2135322_0_0_1"/>
<evidence type="ECO:0000313" key="2">
    <source>
        <dbReference type="Proteomes" id="UP000024376"/>
    </source>
</evidence>
<sequence length="113" mass="12635">MADCIVRLTASIKNINSNPSNSDATLQFKETNDDTKTATLYSPLCCVMPCYHQPPPPEGEQTYHWTAKHSYGWSFSQHCPLAVPAIGSMGISYSCLPWSENRSSLRSHQQYAH</sequence>
<dbReference type="EMBL" id="KI911147">
    <property type="protein sequence ID" value="ETS01785.1"/>
    <property type="molecule type" value="Genomic_DNA"/>
</dbReference>
<dbReference type="Proteomes" id="UP000024376">
    <property type="component" value="Unassembled WGS sequence"/>
</dbReference>